<reference evidence="2 3" key="1">
    <citation type="journal article" date="2015" name="Genome Announc.">
        <title>Expanding the biotechnology potential of lactobacilli through comparative genomics of 213 strains and associated genera.</title>
        <authorList>
            <person name="Sun Z."/>
            <person name="Harris H.M."/>
            <person name="McCann A."/>
            <person name="Guo C."/>
            <person name="Argimon S."/>
            <person name="Zhang W."/>
            <person name="Yang X."/>
            <person name="Jeffery I.B."/>
            <person name="Cooney J.C."/>
            <person name="Kagawa T.F."/>
            <person name="Liu W."/>
            <person name="Song Y."/>
            <person name="Salvetti E."/>
            <person name="Wrobel A."/>
            <person name="Rasinkangas P."/>
            <person name="Parkhill J."/>
            <person name="Rea M.C."/>
            <person name="O'Sullivan O."/>
            <person name="Ritari J."/>
            <person name="Douillard F.P."/>
            <person name="Paul Ross R."/>
            <person name="Yang R."/>
            <person name="Briner A.E."/>
            <person name="Felis G.E."/>
            <person name="de Vos W.M."/>
            <person name="Barrangou R."/>
            <person name="Klaenhammer T.R."/>
            <person name="Caufield P.W."/>
            <person name="Cui Y."/>
            <person name="Zhang H."/>
            <person name="O'Toole P.W."/>
        </authorList>
    </citation>
    <scope>NUCLEOTIDE SEQUENCE [LARGE SCALE GENOMIC DNA]</scope>
    <source>
        <strain evidence="2 3">ATCC 27304</strain>
    </source>
</reference>
<dbReference type="PANTHER" id="PTHR22916:SF3">
    <property type="entry name" value="UDP-GLCNAC:BETAGAL BETA-1,3-N-ACETYLGLUCOSAMINYLTRANSFERASE-LIKE PROTEIN 1"/>
    <property type="match status" value="1"/>
</dbReference>
<dbReference type="EMBL" id="JQAR01000002">
    <property type="protein sequence ID" value="KRN33106.1"/>
    <property type="molecule type" value="Genomic_DNA"/>
</dbReference>
<sequence>MNQTYDNWELILVDDNSTDKTLKIIKDFSCEKIKVFTSPGSGVSFARNEGIKRSSGEYFMFIDVDDSFVPEYIEKMIDAILKENTEVVLCGYYEVYSKNKMENSLPWSGYYDNDSILHEILPNILYPIHREKKVWFPVWRTILSRESIEKINFDINVSTAEDFLFMLEVFLKSKSVFFLDENLYFYNRNAGSSLNSYISKNMDKQRHSHEAMLKLLKKYNVFETLRERYLLNRESMYTTAISNAVRNKNKREIDKELKKIYKEFKNDKLLKNKVRVFQNEFKVSCPLLLLQMGCLRLLKLIFIFKEFLRLRKFKDA</sequence>
<keyword evidence="2" id="KW-0808">Transferase</keyword>
<protein>
    <submittedName>
        <fullName evidence="2">Glycosyltransferase</fullName>
    </submittedName>
</protein>
<dbReference type="PATRIC" id="fig|1618.3.peg.848"/>
<proteinExistence type="predicted"/>
<dbReference type="SUPFAM" id="SSF53448">
    <property type="entry name" value="Nucleotide-diphospho-sugar transferases"/>
    <property type="match status" value="1"/>
</dbReference>
<dbReference type="Pfam" id="PF00535">
    <property type="entry name" value="Glycos_transf_2"/>
    <property type="match status" value="1"/>
</dbReference>
<dbReference type="GO" id="GO:0016758">
    <property type="term" value="F:hexosyltransferase activity"/>
    <property type="evidence" value="ECO:0007669"/>
    <property type="project" value="UniProtKB-ARBA"/>
</dbReference>
<dbReference type="InterPro" id="IPR001173">
    <property type="entry name" value="Glyco_trans_2-like"/>
</dbReference>
<dbReference type="Proteomes" id="UP000051727">
    <property type="component" value="Unassembled WGS sequence"/>
</dbReference>
<gene>
    <name evidence="2" type="ORF">IV36_GL000839</name>
</gene>
<dbReference type="InterPro" id="IPR029044">
    <property type="entry name" value="Nucleotide-diphossugar_trans"/>
</dbReference>
<feature type="domain" description="Glycosyltransferase 2-like" evidence="1">
    <location>
        <begin position="2"/>
        <end position="100"/>
    </location>
</feature>
<dbReference type="AlphaFoldDB" id="A0A0R2FXK6"/>
<comment type="caution">
    <text evidence="2">The sequence shown here is derived from an EMBL/GenBank/DDBJ whole genome shotgun (WGS) entry which is preliminary data.</text>
</comment>
<accession>A0A0R2FXK6</accession>
<organism evidence="2 3">
    <name type="scientific">Liquorilactobacillus mali</name>
    <dbReference type="NCBI Taxonomy" id="1618"/>
    <lineage>
        <taxon>Bacteria</taxon>
        <taxon>Bacillati</taxon>
        <taxon>Bacillota</taxon>
        <taxon>Bacilli</taxon>
        <taxon>Lactobacillales</taxon>
        <taxon>Lactobacillaceae</taxon>
        <taxon>Liquorilactobacillus</taxon>
    </lineage>
</organism>
<dbReference type="STRING" id="1618.IV36_GL000839"/>
<name>A0A0R2FXK6_9LACO</name>
<evidence type="ECO:0000313" key="2">
    <source>
        <dbReference type="EMBL" id="KRN33106.1"/>
    </source>
</evidence>
<evidence type="ECO:0000313" key="3">
    <source>
        <dbReference type="Proteomes" id="UP000051727"/>
    </source>
</evidence>
<dbReference type="PANTHER" id="PTHR22916">
    <property type="entry name" value="GLYCOSYLTRANSFERASE"/>
    <property type="match status" value="1"/>
</dbReference>
<evidence type="ECO:0000259" key="1">
    <source>
        <dbReference type="Pfam" id="PF00535"/>
    </source>
</evidence>
<dbReference type="Gene3D" id="3.90.550.10">
    <property type="entry name" value="Spore Coat Polysaccharide Biosynthesis Protein SpsA, Chain A"/>
    <property type="match status" value="1"/>
</dbReference>